<reference evidence="1" key="1">
    <citation type="submission" date="2024-07" db="EMBL/GenBank/DDBJ databases">
        <title>A survey of Mimosa microsymbionts across Brazilian biomes reveals a high diversity of Paraburkholderia nodulating endemic species, but also that Cupriavidus is common as a symbiont of widespread species.</title>
        <authorList>
            <person name="Rouws L."/>
            <person name="Barauna A."/>
            <person name="Beukes C."/>
            <person name="Rouws J.R.C."/>
            <person name="De Faria S.M."/>
            <person name="Gross E."/>
            <person name="Bueno Dos Reis Junior F."/>
            <person name="Simon M.F."/>
            <person name="Maluk M."/>
            <person name="Odee D.W."/>
            <person name="Kenicer G."/>
            <person name="Young J.P.W."/>
            <person name="Reis V.M."/>
            <person name="Zilli J."/>
            <person name="James E.K."/>
        </authorList>
    </citation>
    <scope>NUCLEOTIDE SEQUENCE</scope>
    <source>
        <strain evidence="1">EG181B</strain>
    </source>
</reference>
<dbReference type="EMBL" id="JBFRCH010000057">
    <property type="protein sequence ID" value="MEX3937591.1"/>
    <property type="molecule type" value="Genomic_DNA"/>
</dbReference>
<gene>
    <name evidence="1" type="ORF">AB4Y32_38695</name>
</gene>
<sequence>MVQYAPSNRLTHQRKKELMAHPADKALDDVRQPGKKLQIGRPSAVAKKAVTWLLAIPRHLPGF</sequence>
<evidence type="ECO:0000313" key="2">
    <source>
        <dbReference type="Proteomes" id="UP001558850"/>
    </source>
</evidence>
<accession>A0ACC6UD71</accession>
<comment type="caution">
    <text evidence="1">The sequence shown here is derived from an EMBL/GenBank/DDBJ whole genome shotgun (WGS) entry which is preliminary data.</text>
</comment>
<name>A0ACC6UD71_9BURK</name>
<organism evidence="1 2">
    <name type="scientific">Paraburkholderia phymatum</name>
    <dbReference type="NCBI Taxonomy" id="148447"/>
    <lineage>
        <taxon>Bacteria</taxon>
        <taxon>Pseudomonadati</taxon>
        <taxon>Pseudomonadota</taxon>
        <taxon>Betaproteobacteria</taxon>
        <taxon>Burkholderiales</taxon>
        <taxon>Burkholderiaceae</taxon>
        <taxon>Paraburkholderia</taxon>
    </lineage>
</organism>
<dbReference type="Proteomes" id="UP001558850">
    <property type="component" value="Unassembled WGS sequence"/>
</dbReference>
<proteinExistence type="predicted"/>
<evidence type="ECO:0000313" key="1">
    <source>
        <dbReference type="EMBL" id="MEX3937591.1"/>
    </source>
</evidence>
<keyword evidence="2" id="KW-1185">Reference proteome</keyword>
<protein>
    <submittedName>
        <fullName evidence="1">Uncharacterized protein</fullName>
    </submittedName>
</protein>